<feature type="compositionally biased region" description="Basic and acidic residues" evidence="1">
    <location>
        <begin position="41"/>
        <end position="58"/>
    </location>
</feature>
<name>A0ABW6ER81_9ACTN</name>
<proteinExistence type="predicted"/>
<organism evidence="3 4">
    <name type="scientific">Streptomyces sindenensis</name>
    <dbReference type="NCBI Taxonomy" id="67363"/>
    <lineage>
        <taxon>Bacteria</taxon>
        <taxon>Bacillati</taxon>
        <taxon>Actinomycetota</taxon>
        <taxon>Actinomycetes</taxon>
        <taxon>Kitasatosporales</taxon>
        <taxon>Streptomycetaceae</taxon>
        <taxon>Streptomyces</taxon>
    </lineage>
</organism>
<evidence type="ECO:0000313" key="3">
    <source>
        <dbReference type="EMBL" id="MFD4217537.1"/>
    </source>
</evidence>
<feature type="region of interest" description="Disordered" evidence="1">
    <location>
        <begin position="93"/>
        <end position="140"/>
    </location>
</feature>
<protein>
    <submittedName>
        <fullName evidence="3">Uncharacterized protein</fullName>
    </submittedName>
</protein>
<dbReference type="RefSeq" id="WP_382830883.1">
    <property type="nucleotide sequence ID" value="NZ_JBHXLY010000046.1"/>
</dbReference>
<gene>
    <name evidence="3" type="ORF">ACFWSS_32195</name>
</gene>
<evidence type="ECO:0000256" key="2">
    <source>
        <dbReference type="SAM" id="Phobius"/>
    </source>
</evidence>
<feature type="transmembrane region" description="Helical" evidence="2">
    <location>
        <begin position="65"/>
        <end position="86"/>
    </location>
</feature>
<feature type="compositionally biased region" description="Basic residues" evidence="1">
    <location>
        <begin position="30"/>
        <end position="40"/>
    </location>
</feature>
<evidence type="ECO:0000313" key="4">
    <source>
        <dbReference type="Proteomes" id="UP001598251"/>
    </source>
</evidence>
<keyword evidence="4" id="KW-1185">Reference proteome</keyword>
<dbReference type="EMBL" id="JBHXOF010000033">
    <property type="protein sequence ID" value="MFD4217537.1"/>
    <property type="molecule type" value="Genomic_DNA"/>
</dbReference>
<accession>A0ABW6ER81</accession>
<comment type="caution">
    <text evidence="3">The sequence shown here is derived from an EMBL/GenBank/DDBJ whole genome shotgun (WGS) entry which is preliminary data.</text>
</comment>
<keyword evidence="2" id="KW-1133">Transmembrane helix</keyword>
<reference evidence="3 4" key="1">
    <citation type="submission" date="2024-09" db="EMBL/GenBank/DDBJ databases">
        <title>The Natural Products Discovery Center: Release of the First 8490 Sequenced Strains for Exploring Actinobacteria Biosynthetic Diversity.</title>
        <authorList>
            <person name="Kalkreuter E."/>
            <person name="Kautsar S.A."/>
            <person name="Yang D."/>
            <person name="Bader C.D."/>
            <person name="Teijaro C.N."/>
            <person name="Fluegel L."/>
            <person name="Davis C.M."/>
            <person name="Simpson J.R."/>
            <person name="Lauterbach L."/>
            <person name="Steele A.D."/>
            <person name="Gui C."/>
            <person name="Meng S."/>
            <person name="Li G."/>
            <person name="Viehrig K."/>
            <person name="Ye F."/>
            <person name="Su P."/>
            <person name="Kiefer A.F."/>
            <person name="Nichols A."/>
            <person name="Cepeda A.J."/>
            <person name="Yan W."/>
            <person name="Fan B."/>
            <person name="Jiang Y."/>
            <person name="Adhikari A."/>
            <person name="Zheng C.-J."/>
            <person name="Schuster L."/>
            <person name="Cowan T.M."/>
            <person name="Smanski M.J."/>
            <person name="Chevrette M.G."/>
            <person name="De Carvalho L.P.S."/>
            <person name="Shen B."/>
        </authorList>
    </citation>
    <scope>NUCLEOTIDE SEQUENCE [LARGE SCALE GENOMIC DNA]</scope>
    <source>
        <strain evidence="3 4">NPDC058546</strain>
    </source>
</reference>
<feature type="region of interest" description="Disordered" evidence="1">
    <location>
        <begin position="30"/>
        <end position="58"/>
    </location>
</feature>
<feature type="compositionally biased region" description="Low complexity" evidence="1">
    <location>
        <begin position="116"/>
        <end position="134"/>
    </location>
</feature>
<keyword evidence="2" id="KW-0812">Transmembrane</keyword>
<evidence type="ECO:0000256" key="1">
    <source>
        <dbReference type="SAM" id="MobiDB-lite"/>
    </source>
</evidence>
<keyword evidence="2" id="KW-0472">Membrane</keyword>
<dbReference type="Proteomes" id="UP001598251">
    <property type="component" value="Unassembled WGS sequence"/>
</dbReference>
<sequence>MADQHDDRTPQEWRDVLAGFDYPDDVRKTKGWRARRRAKAEHRDAARRQTAEWVREQRRRDPIRPAGAAIILVLILALGAGARWVWPGLLGESHDQGSRVTATAPPAQDDKPGDAAPPSSSSPEPSTASPTAPAVDLSDPETVAEEAVRLYLTRNPPEDGEHTAAVLRAAPYMTRALAENLSAHSDPAWNRLVSRGGIATVDTVKVQPAGNDLPADSPIRVWRKVTPTVSVEGYTDYKETPVLQLELMLSGSEWRVSRILGL</sequence>